<evidence type="ECO:0000256" key="6">
    <source>
        <dbReference type="ARBA" id="ARBA00022771"/>
    </source>
</evidence>
<feature type="domain" description="C2H2-type" evidence="15">
    <location>
        <begin position="326"/>
        <end position="353"/>
    </location>
</feature>
<name>A0A671G416_RHIFE</name>
<dbReference type="Gene3D" id="6.10.140.140">
    <property type="match status" value="1"/>
</dbReference>
<evidence type="ECO:0000256" key="12">
    <source>
        <dbReference type="PROSITE-ProRule" id="PRU00042"/>
    </source>
</evidence>
<keyword evidence="9" id="KW-0238">DNA-binding</keyword>
<evidence type="ECO:0000256" key="5">
    <source>
        <dbReference type="ARBA" id="ARBA00022737"/>
    </source>
</evidence>
<dbReference type="PANTHER" id="PTHR23226:SF272">
    <property type="entry name" value="ZINC FINGER PROTEIN 75D"/>
    <property type="match status" value="1"/>
</dbReference>
<dbReference type="GO" id="GO:0008270">
    <property type="term" value="F:zinc ion binding"/>
    <property type="evidence" value="ECO:0007669"/>
    <property type="project" value="UniProtKB-KW"/>
</dbReference>
<evidence type="ECO:0000313" key="18">
    <source>
        <dbReference type="Ensembl" id="ENSRFEP00010029602.1"/>
    </source>
</evidence>
<dbReference type="SMART" id="SM00355">
    <property type="entry name" value="ZnF_C2H2"/>
    <property type="match status" value="5"/>
</dbReference>
<dbReference type="PANTHER" id="PTHR23226">
    <property type="entry name" value="ZINC FINGER AND SCAN DOMAIN-CONTAINING"/>
    <property type="match status" value="1"/>
</dbReference>
<dbReference type="PROSITE" id="PS50157">
    <property type="entry name" value="ZINC_FINGER_C2H2_2"/>
    <property type="match status" value="5"/>
</dbReference>
<feature type="domain" description="C2H2-type" evidence="15">
    <location>
        <begin position="354"/>
        <end position="381"/>
    </location>
</feature>
<dbReference type="SUPFAM" id="SSF47353">
    <property type="entry name" value="Retrovirus capsid dimerization domain-like"/>
    <property type="match status" value="1"/>
</dbReference>
<comment type="subcellular location">
    <subcellularLocation>
        <location evidence="2 13">Nucleus</location>
    </subcellularLocation>
</comment>
<gene>
    <name evidence="18" type="primary">ZNF75D</name>
</gene>
<feature type="domain" description="C2H2-type" evidence="15">
    <location>
        <begin position="298"/>
        <end position="325"/>
    </location>
</feature>
<dbReference type="SMART" id="SM00349">
    <property type="entry name" value="KRAB"/>
    <property type="match status" value="1"/>
</dbReference>
<dbReference type="Pfam" id="PF01352">
    <property type="entry name" value="KRAB"/>
    <property type="match status" value="1"/>
</dbReference>
<dbReference type="FunFam" id="1.10.4020.10:FF:000001">
    <property type="entry name" value="zinc finger protein 263 isoform X1"/>
    <property type="match status" value="1"/>
</dbReference>
<dbReference type="InterPro" id="IPR036236">
    <property type="entry name" value="Znf_C2H2_sf"/>
</dbReference>
<dbReference type="InterPro" id="IPR001909">
    <property type="entry name" value="KRAB"/>
</dbReference>
<reference evidence="18" key="1">
    <citation type="submission" date="2025-08" db="UniProtKB">
        <authorList>
            <consortium name="Ensembl"/>
        </authorList>
    </citation>
    <scope>IDENTIFICATION</scope>
</reference>
<evidence type="ECO:0000256" key="9">
    <source>
        <dbReference type="ARBA" id="ARBA00023125"/>
    </source>
</evidence>
<dbReference type="Gene3D" id="1.10.4020.10">
    <property type="entry name" value="DNA breaking-rejoining enzymes"/>
    <property type="match status" value="1"/>
</dbReference>
<dbReference type="Gene3D" id="3.30.160.60">
    <property type="entry name" value="Classic Zinc Finger"/>
    <property type="match status" value="5"/>
</dbReference>
<evidence type="ECO:0000256" key="11">
    <source>
        <dbReference type="ARBA" id="ARBA00023242"/>
    </source>
</evidence>
<evidence type="ECO:0000256" key="4">
    <source>
        <dbReference type="ARBA" id="ARBA00022723"/>
    </source>
</evidence>
<dbReference type="PROSITE" id="PS50805">
    <property type="entry name" value="KRAB"/>
    <property type="match status" value="1"/>
</dbReference>
<dbReference type="Ensembl" id="ENSRFET00010032122.1">
    <property type="protein sequence ID" value="ENSRFEP00010029602.1"/>
    <property type="gene ID" value="ENSRFEG00010019617.1"/>
</dbReference>
<dbReference type="InterPro" id="IPR003309">
    <property type="entry name" value="SCAN_dom"/>
</dbReference>
<evidence type="ECO:0000256" key="2">
    <source>
        <dbReference type="ARBA" id="ARBA00004123"/>
    </source>
</evidence>
<evidence type="ECO:0000256" key="10">
    <source>
        <dbReference type="ARBA" id="ARBA00023163"/>
    </source>
</evidence>
<feature type="domain" description="KRAB" evidence="17">
    <location>
        <begin position="140"/>
        <end position="217"/>
    </location>
</feature>
<dbReference type="GeneTree" id="ENSGT00940000162817"/>
<evidence type="ECO:0000256" key="13">
    <source>
        <dbReference type="PROSITE-ProRule" id="PRU00187"/>
    </source>
</evidence>
<proteinExistence type="inferred from homology"/>
<dbReference type="InterPro" id="IPR036051">
    <property type="entry name" value="KRAB_dom_sf"/>
</dbReference>
<dbReference type="FunFam" id="3.30.160.60:FF:001261">
    <property type="entry name" value="Zinc finger protein 75a"/>
    <property type="match status" value="1"/>
</dbReference>
<keyword evidence="11 13" id="KW-0539">Nucleus</keyword>
<evidence type="ECO:0000256" key="3">
    <source>
        <dbReference type="ARBA" id="ARBA00006991"/>
    </source>
</evidence>
<evidence type="ECO:0000256" key="8">
    <source>
        <dbReference type="ARBA" id="ARBA00023015"/>
    </source>
</evidence>
<evidence type="ECO:0000259" key="15">
    <source>
        <dbReference type="PROSITE" id="PS50157"/>
    </source>
</evidence>
<dbReference type="AlphaFoldDB" id="A0A671G416"/>
<evidence type="ECO:0000259" key="17">
    <source>
        <dbReference type="PROSITE" id="PS50805"/>
    </source>
</evidence>
<dbReference type="InterPro" id="IPR013087">
    <property type="entry name" value="Znf_C2H2_type"/>
</dbReference>
<comment type="similarity">
    <text evidence="3">Belongs to the krueppel C2H2-type zinc-finger protein family.</text>
</comment>
<keyword evidence="19" id="KW-1185">Reference proteome</keyword>
<dbReference type="InterPro" id="IPR038269">
    <property type="entry name" value="SCAN_sf"/>
</dbReference>
<dbReference type="Proteomes" id="UP000472240">
    <property type="component" value="Unplaced"/>
</dbReference>
<feature type="domain" description="C2H2-type" evidence="15">
    <location>
        <begin position="270"/>
        <end position="297"/>
    </location>
</feature>
<dbReference type="SMART" id="SM00431">
    <property type="entry name" value="SCAN"/>
    <property type="match status" value="1"/>
</dbReference>
<dbReference type="SUPFAM" id="SSF109640">
    <property type="entry name" value="KRAB domain (Kruppel-associated box)"/>
    <property type="match status" value="1"/>
</dbReference>
<evidence type="ECO:0000256" key="7">
    <source>
        <dbReference type="ARBA" id="ARBA00022833"/>
    </source>
</evidence>
<reference evidence="18" key="2">
    <citation type="submission" date="2025-09" db="UniProtKB">
        <authorList>
            <consortium name="Ensembl"/>
        </authorList>
    </citation>
    <scope>IDENTIFICATION</scope>
</reference>
<dbReference type="GO" id="GO:0000981">
    <property type="term" value="F:DNA-binding transcription factor activity, RNA polymerase II-specific"/>
    <property type="evidence" value="ECO:0007669"/>
    <property type="project" value="TreeGrafter"/>
</dbReference>
<keyword evidence="5" id="KW-0677">Repeat</keyword>
<dbReference type="Pfam" id="PF00096">
    <property type="entry name" value="zf-C2H2"/>
    <property type="match status" value="5"/>
</dbReference>
<feature type="domain" description="SCAN box" evidence="16">
    <location>
        <begin position="49"/>
        <end position="130"/>
    </location>
</feature>
<dbReference type="FunFam" id="3.30.160.60:FF:000720">
    <property type="entry name" value="zinc finger protein 18 isoform X2"/>
    <property type="match status" value="1"/>
</dbReference>
<protein>
    <submittedName>
        <fullName evidence="18">Zinc finger protein 75D</fullName>
    </submittedName>
</protein>
<evidence type="ECO:0000256" key="1">
    <source>
        <dbReference type="ARBA" id="ARBA00003767"/>
    </source>
</evidence>
<feature type="domain" description="C2H2-type" evidence="15">
    <location>
        <begin position="382"/>
        <end position="409"/>
    </location>
</feature>
<evidence type="ECO:0000313" key="19">
    <source>
        <dbReference type="Proteomes" id="UP000472240"/>
    </source>
</evidence>
<dbReference type="CDD" id="cd07936">
    <property type="entry name" value="SCAN"/>
    <property type="match status" value="1"/>
</dbReference>
<keyword evidence="7" id="KW-0862">Zinc</keyword>
<dbReference type="PROSITE" id="PS50804">
    <property type="entry name" value="SCAN_BOX"/>
    <property type="match status" value="1"/>
</dbReference>
<dbReference type="CDD" id="cd07765">
    <property type="entry name" value="KRAB_A-box"/>
    <property type="match status" value="1"/>
</dbReference>
<dbReference type="GO" id="GO:0005634">
    <property type="term" value="C:nucleus"/>
    <property type="evidence" value="ECO:0007669"/>
    <property type="project" value="UniProtKB-SubCell"/>
</dbReference>
<dbReference type="GO" id="GO:0000978">
    <property type="term" value="F:RNA polymerase II cis-regulatory region sequence-specific DNA binding"/>
    <property type="evidence" value="ECO:0007669"/>
    <property type="project" value="TreeGrafter"/>
</dbReference>
<keyword evidence="6 12" id="KW-0863">Zinc-finger</keyword>
<dbReference type="Pfam" id="PF02023">
    <property type="entry name" value="SCAN"/>
    <property type="match status" value="1"/>
</dbReference>
<evidence type="ECO:0000259" key="16">
    <source>
        <dbReference type="PROSITE" id="PS50804"/>
    </source>
</evidence>
<dbReference type="FunFam" id="3.30.160.60:FF:001340">
    <property type="entry name" value="zinc finger protein 75D isoform X1"/>
    <property type="match status" value="1"/>
</dbReference>
<comment type="function">
    <text evidence="1">May be involved in transcriptional regulation.</text>
</comment>
<organism evidence="18 19">
    <name type="scientific">Rhinolophus ferrumequinum</name>
    <name type="common">Greater horseshoe bat</name>
    <dbReference type="NCBI Taxonomy" id="59479"/>
    <lineage>
        <taxon>Eukaryota</taxon>
        <taxon>Metazoa</taxon>
        <taxon>Chordata</taxon>
        <taxon>Craniata</taxon>
        <taxon>Vertebrata</taxon>
        <taxon>Euteleostomi</taxon>
        <taxon>Mammalia</taxon>
        <taxon>Eutheria</taxon>
        <taxon>Laurasiatheria</taxon>
        <taxon>Chiroptera</taxon>
        <taxon>Yinpterochiroptera</taxon>
        <taxon>Rhinolophoidea</taxon>
        <taxon>Rhinolophidae</taxon>
        <taxon>Rhinolophinae</taxon>
        <taxon>Rhinolophus</taxon>
    </lineage>
</organism>
<feature type="region of interest" description="Disordered" evidence="14">
    <location>
        <begin position="24"/>
        <end position="46"/>
    </location>
</feature>
<keyword evidence="4" id="KW-0479">Metal-binding</keyword>
<evidence type="ECO:0000256" key="14">
    <source>
        <dbReference type="SAM" id="MobiDB-lite"/>
    </source>
</evidence>
<accession>A0A671G416</accession>
<keyword evidence="8" id="KW-0805">Transcription regulation</keyword>
<dbReference type="PROSITE" id="PS00028">
    <property type="entry name" value="ZINC_FINGER_C2H2_1"/>
    <property type="match status" value="5"/>
</dbReference>
<sequence length="415" mass="48532">IMMRHMKVNACLYPHMEALWETKESVKESTRQSKKSNPQMDSLGPESARQHFRSFCYREAPGPLEAVSHLQELCHQWLRPEIHSKEQILELLVLEQFLTILPRDTQNWVQRHHPQSIKEAVALVKGFQREPCGISNESLLTFEDVAVSFSEEEWKLMNNTQKILYNDVMQENYETVISLGLKLKNDTGNEQPISTSTLEIQASGCKVLRKARMKVAQKTTGKENHGGTHKVQKRPRAFIGKKRKKLSTCKQELPKRMDLHRKGHAGEKPFKCQECEKGFRVSSDLIKHQRIHTEEKPYKCHQCDKRFRWSSDLNKHLMAHQGIKPYRCSWCGKSFSHNTNLHTHLRIHTGEKPFKCHECGKRFIQNSHLIKHQRTHTGEQPYSCSICRRNFSRRSSLLRHQKLHRRRESCPVSPV</sequence>
<keyword evidence="10" id="KW-0804">Transcription</keyword>
<dbReference type="SUPFAM" id="SSF57667">
    <property type="entry name" value="beta-beta-alpha zinc fingers"/>
    <property type="match status" value="3"/>
</dbReference>
<dbReference type="FunFam" id="3.30.160.60:FF:000212">
    <property type="entry name" value="zinc finger protein 382 isoform X2"/>
    <property type="match status" value="2"/>
</dbReference>